<evidence type="ECO:0008006" key="3">
    <source>
        <dbReference type="Google" id="ProtNLM"/>
    </source>
</evidence>
<protein>
    <recommendedName>
        <fullName evidence="3">DNA-directed DNA polymerase</fullName>
    </recommendedName>
</protein>
<dbReference type="EMBL" id="JAENGP010000005">
    <property type="protein sequence ID" value="MBK1780877.1"/>
    <property type="molecule type" value="Genomic_DNA"/>
</dbReference>
<dbReference type="RefSeq" id="WP_200235184.1">
    <property type="nucleotide sequence ID" value="NZ_JAENGP010000005.1"/>
</dbReference>
<organism evidence="1 2">
    <name type="scientific">Advenella mandrilli</name>
    <dbReference type="NCBI Taxonomy" id="2800330"/>
    <lineage>
        <taxon>Bacteria</taxon>
        <taxon>Pseudomonadati</taxon>
        <taxon>Pseudomonadota</taxon>
        <taxon>Betaproteobacteria</taxon>
        <taxon>Burkholderiales</taxon>
        <taxon>Alcaligenaceae</taxon>
    </lineage>
</organism>
<name>A0ABS1EAL1_9BURK</name>
<keyword evidence="2" id="KW-1185">Reference proteome</keyword>
<evidence type="ECO:0000313" key="2">
    <source>
        <dbReference type="Proteomes" id="UP000635316"/>
    </source>
</evidence>
<accession>A0ABS1EAL1</accession>
<proteinExistence type="predicted"/>
<reference evidence="1 2" key="1">
    <citation type="submission" date="2020-12" db="EMBL/GenBank/DDBJ databases">
        <authorList>
            <person name="Lu T."/>
            <person name="Wang Q."/>
            <person name="Han X."/>
        </authorList>
    </citation>
    <scope>NUCLEOTIDE SEQUENCE [LARGE SCALE GENOMIC DNA]</scope>
    <source>
        <strain evidence="1 2">WQ 585</strain>
    </source>
</reference>
<gene>
    <name evidence="1" type="ORF">JHL22_06570</name>
</gene>
<comment type="caution">
    <text evidence="1">The sequence shown here is derived from an EMBL/GenBank/DDBJ whole genome shotgun (WGS) entry which is preliminary data.</text>
</comment>
<evidence type="ECO:0000313" key="1">
    <source>
        <dbReference type="EMBL" id="MBK1780877.1"/>
    </source>
</evidence>
<dbReference type="Proteomes" id="UP000635316">
    <property type="component" value="Unassembled WGS sequence"/>
</dbReference>
<sequence>MNQKIAISRHDDNFSFLNEVTNSNKRIRLGSVNPNKLNQVDYTPISTNGHTVLYNQKYFEIHEFFHKVKSENVQNLIVLTTKEKSKILEDLLIYNQRMYVLEELYPIFSDLKYISNLERNLNELVKRLNDVRNLCIKGGSLNKSLSTKYRYAIERAIRYKSELDSTLYFACLPPYQEVFKLTEKQKDRVIFSVDYNSMFAKCIQGSFPDPRKLKLKSFKDSYELNELSPDGVYRVLLIGAKNSIFLKHHPLKFSRSNQSFHFNLEVGDNIEVFLPRDEIIYYTSFFEGYRVYSGIVSSREILHPLSKTVQTLYNDRKSSRIGCLKNSLAKQSIVIATSVTNAKRYIKVNSEQPNDIINFFEQHFKCRFDDSFDVFQKLELAKISNRLVTSGTNINKLRSKVINYKNRDSIYSFHSKMLSNSRIMMMKLIEKLLKINTVEICYANVDSIHFSLNRDMVNEVRSFLNEECSDELGKLKIETQATFGYWFDLGRYWLGKENFEVTKYSNTLFNNSFDNKIYNRRRVLKKVDSIQGYRYISYLPIAIEKTFSFKKKLVVSNNPDQTLYKRFDYSEIKSAPIASNSVNKEKITNYRHKFSLLNEMASNIQQLTINN</sequence>